<dbReference type="Proteomes" id="UP000093352">
    <property type="component" value="Unassembled WGS sequence"/>
</dbReference>
<proteinExistence type="inferred from homology"/>
<keyword evidence="10" id="KW-1185">Reference proteome</keyword>
<accession>A0A371IIT0</accession>
<evidence type="ECO:0000313" key="8">
    <source>
        <dbReference type="EMBL" id="RDY20387.1"/>
    </source>
</evidence>
<dbReference type="AlphaFoldDB" id="A0A371IIT0"/>
<organism evidence="8 10">
    <name type="scientific">Criibacterium bergeronii</name>
    <dbReference type="NCBI Taxonomy" id="1871336"/>
    <lineage>
        <taxon>Bacteria</taxon>
        <taxon>Bacillati</taxon>
        <taxon>Bacillota</taxon>
        <taxon>Clostridia</taxon>
        <taxon>Peptostreptococcales</taxon>
        <taxon>Filifactoraceae</taxon>
        <taxon>Criibacterium</taxon>
    </lineage>
</organism>
<feature type="transmembrane region" description="Helical" evidence="7">
    <location>
        <begin position="60"/>
        <end position="80"/>
    </location>
</feature>
<keyword evidence="5 7" id="KW-1133">Transmembrane helix</keyword>
<evidence type="ECO:0000256" key="4">
    <source>
        <dbReference type="ARBA" id="ARBA00022692"/>
    </source>
</evidence>
<dbReference type="STRING" id="1871336.BBG48_04515"/>
<dbReference type="RefSeq" id="WP_068913884.1">
    <property type="nucleotide sequence ID" value="NZ_MBEW02000046.1"/>
</dbReference>
<evidence type="ECO:0000256" key="7">
    <source>
        <dbReference type="SAM" id="Phobius"/>
    </source>
</evidence>
<comment type="subcellular location">
    <subcellularLocation>
        <location evidence="1">Cell membrane</location>
        <topology evidence="1">Multi-pass membrane protein</topology>
    </subcellularLocation>
</comment>
<keyword evidence="3" id="KW-1003">Cell membrane</keyword>
<dbReference type="GO" id="GO:0005886">
    <property type="term" value="C:plasma membrane"/>
    <property type="evidence" value="ECO:0007669"/>
    <property type="project" value="UniProtKB-SubCell"/>
</dbReference>
<evidence type="ECO:0000313" key="10">
    <source>
        <dbReference type="Proteomes" id="UP000093352"/>
    </source>
</evidence>
<reference evidence="9 11" key="3">
    <citation type="submission" date="2019-07" db="EMBL/GenBank/DDBJ databases">
        <title>Criibacterium bergeronii gen. nov., sp. nov. isolated from human clinical samples.</title>
        <authorList>
            <person name="Maheux A.F."/>
            <person name="Boudreau D.K."/>
            <person name="Berube E."/>
            <person name="Brodeur S."/>
            <person name="Bernard K.A."/>
            <person name="Abed J.Y."/>
            <person name="Ducrey E."/>
            <person name="Guay E.F."/>
            <person name="Raymond F."/>
            <person name="Corbeil J."/>
            <person name="Domingo M.-C."/>
            <person name="Roy P.H."/>
            <person name="Boissinot M."/>
            <person name="Tocheva E.I."/>
            <person name="Omar R.F."/>
        </authorList>
    </citation>
    <scope>NUCLEOTIDE SEQUENCE [LARGE SCALE GENOMIC DNA]</scope>
    <source>
        <strain evidence="9 11">CCRI-24246</strain>
    </source>
</reference>
<dbReference type="InterPro" id="IPR007341">
    <property type="entry name" value="Transgly_assoc"/>
</dbReference>
<keyword evidence="6 7" id="KW-0472">Membrane</keyword>
<evidence type="ECO:0000256" key="2">
    <source>
        <dbReference type="ARBA" id="ARBA00011006"/>
    </source>
</evidence>
<protein>
    <submittedName>
        <fullName evidence="8">GlsB/YeaQ/YmgE family stress response membrane protein</fullName>
    </submittedName>
</protein>
<reference evidence="8 10" key="1">
    <citation type="journal article" date="2016" name="Genome Announc.">
        <title>Draft Genome Sequence of Criibacterium bergeronii gen. nov., sp. nov., Strain CCRI-22567T, Isolated from a Vaginal Sample from a Woman with Bacterial Vaginosis.</title>
        <authorList>
            <person name="Maheux A.F."/>
            <person name="Berube E."/>
            <person name="Boudreau D.K."/>
            <person name="Raymond F."/>
            <person name="Corbeil J."/>
            <person name="Roy P.H."/>
            <person name="Boissinot M."/>
            <person name="Omar R.F."/>
        </authorList>
    </citation>
    <scope>NUCLEOTIDE SEQUENCE [LARGE SCALE GENOMIC DNA]</scope>
    <source>
        <strain evidence="8 10">CCRI-22567</strain>
    </source>
</reference>
<evidence type="ECO:0000256" key="1">
    <source>
        <dbReference type="ARBA" id="ARBA00004651"/>
    </source>
</evidence>
<dbReference type="OrthoDB" id="964123at2"/>
<dbReference type="PANTHER" id="PTHR33884">
    <property type="entry name" value="UPF0410 PROTEIN YMGE"/>
    <property type="match status" value="1"/>
</dbReference>
<name>A0A371IIT0_9FIRM</name>
<reference evidence="8" key="2">
    <citation type="submission" date="2018-07" db="EMBL/GenBank/DDBJ databases">
        <authorList>
            <person name="Quirk P.G."/>
            <person name="Krulwich T.A."/>
        </authorList>
    </citation>
    <scope>NUCLEOTIDE SEQUENCE</scope>
    <source>
        <strain evidence="8">CCRI-22567</strain>
    </source>
</reference>
<feature type="transmembrane region" description="Helical" evidence="7">
    <location>
        <begin position="6"/>
        <end position="22"/>
    </location>
</feature>
<gene>
    <name evidence="8" type="ORF">BBG48_010390</name>
    <name evidence="9" type="ORF">FL857_01805</name>
</gene>
<sequence length="82" mass="8561">MSILSWIIIGALAGWIASKIMGTDEQQGGLGNIIVGILGGVIGGWIMSFIGKTGVNGFSLWSFIVALIGSIVLIAIFKAIRK</sequence>
<evidence type="ECO:0000256" key="3">
    <source>
        <dbReference type="ARBA" id="ARBA00022475"/>
    </source>
</evidence>
<feature type="transmembrane region" description="Helical" evidence="7">
    <location>
        <begin position="29"/>
        <end position="48"/>
    </location>
</feature>
<keyword evidence="4 7" id="KW-0812">Transmembrane</keyword>
<dbReference type="PANTHER" id="PTHR33884:SF3">
    <property type="entry name" value="UPF0410 PROTEIN YMGE"/>
    <property type="match status" value="1"/>
</dbReference>
<comment type="similarity">
    <text evidence="2">Belongs to the UPF0410 family.</text>
</comment>
<comment type="caution">
    <text evidence="8">The sequence shown here is derived from an EMBL/GenBank/DDBJ whole genome shotgun (WGS) entry which is preliminary data.</text>
</comment>
<evidence type="ECO:0000313" key="9">
    <source>
        <dbReference type="EMBL" id="TRW28227.1"/>
    </source>
</evidence>
<dbReference type="Proteomes" id="UP000319424">
    <property type="component" value="Unassembled WGS sequence"/>
</dbReference>
<evidence type="ECO:0000256" key="5">
    <source>
        <dbReference type="ARBA" id="ARBA00022989"/>
    </source>
</evidence>
<dbReference type="EMBL" id="MBEW02000046">
    <property type="protein sequence ID" value="RDY20387.1"/>
    <property type="molecule type" value="Genomic_DNA"/>
</dbReference>
<evidence type="ECO:0000313" key="11">
    <source>
        <dbReference type="Proteomes" id="UP000319424"/>
    </source>
</evidence>
<dbReference type="EMBL" id="VJXW01000002">
    <property type="protein sequence ID" value="TRW28227.1"/>
    <property type="molecule type" value="Genomic_DNA"/>
</dbReference>
<dbReference type="Pfam" id="PF04226">
    <property type="entry name" value="Transgly_assoc"/>
    <property type="match status" value="1"/>
</dbReference>
<evidence type="ECO:0000256" key="6">
    <source>
        <dbReference type="ARBA" id="ARBA00023136"/>
    </source>
</evidence>